<keyword evidence="2" id="KW-1185">Reference proteome</keyword>
<accession>A0ABU2B945</accession>
<comment type="caution">
    <text evidence="1">The sequence shown here is derived from an EMBL/GenBank/DDBJ whole genome shotgun (WGS) entry which is preliminary data.</text>
</comment>
<gene>
    <name evidence="1" type="ORF">J2S37_001680</name>
</gene>
<dbReference type="Proteomes" id="UP001183619">
    <property type="component" value="Unassembled WGS sequence"/>
</dbReference>
<name>A0ABU2B945_9CORY</name>
<reference evidence="1 2" key="1">
    <citation type="submission" date="2023-07" db="EMBL/GenBank/DDBJ databases">
        <title>Sequencing the genomes of 1000 actinobacteria strains.</title>
        <authorList>
            <person name="Klenk H.-P."/>
        </authorList>
    </citation>
    <scope>NUCLEOTIDE SEQUENCE [LARGE SCALE GENOMIC DNA]</scope>
    <source>
        <strain evidence="1 2">DSM 44508</strain>
    </source>
</reference>
<protein>
    <submittedName>
        <fullName evidence="1">Uncharacterized protein</fullName>
    </submittedName>
</protein>
<dbReference type="EMBL" id="JAVDYF010000001">
    <property type="protein sequence ID" value="MDR7355142.1"/>
    <property type="molecule type" value="Genomic_DNA"/>
</dbReference>
<evidence type="ECO:0000313" key="1">
    <source>
        <dbReference type="EMBL" id="MDR7355142.1"/>
    </source>
</evidence>
<evidence type="ECO:0000313" key="2">
    <source>
        <dbReference type="Proteomes" id="UP001183619"/>
    </source>
</evidence>
<sequence>MGIVQELTLTTLPPTFVGSNQKLINHYGSASGQVATGKNLAKISVLFLRICK</sequence>
<organism evidence="1 2">
    <name type="scientific">Corynebacterium felinum</name>
    <dbReference type="NCBI Taxonomy" id="131318"/>
    <lineage>
        <taxon>Bacteria</taxon>
        <taxon>Bacillati</taxon>
        <taxon>Actinomycetota</taxon>
        <taxon>Actinomycetes</taxon>
        <taxon>Mycobacteriales</taxon>
        <taxon>Corynebacteriaceae</taxon>
        <taxon>Corynebacterium</taxon>
    </lineage>
</organism>
<proteinExistence type="predicted"/>